<proteinExistence type="predicted"/>
<dbReference type="SUPFAM" id="SSF46626">
    <property type="entry name" value="Cytochrome c"/>
    <property type="match status" value="2"/>
</dbReference>
<dbReference type="PANTHER" id="PTHR30600:SF10">
    <property type="entry name" value="BLL6722 PROTEIN"/>
    <property type="match status" value="1"/>
</dbReference>
<dbReference type="EC" id="1.11.1.5" evidence="9"/>
<keyword evidence="9" id="KW-0575">Peroxidase</keyword>
<sequence length="463" mass="52604">MPLRMTVLLLATMLLLATAYRSVQNPYLPMPFPKPAHFPEPVYDFNKYPLTKVKIALGRRLFYDPFLSRDGSVSCASCHQQASAFTQHGHRLSHGINDSLTEHNSMPLMNLAWQDKFGWDGGIHALDLFPVSPLQHPHEMGENLVNLLGKLRQNESYRLQFLDAFANDNVSSDQLLQALSQFMLTMVSATSRYDQFVGQQQQTLTQDEQKGLTVFEQKCHSCHGGFLFTDLSLRNNGLRAFNRADIGLEKITQKTSDRYKFKVPSLRNVAVTAPYMHDGRFGTLEEVLDHYSDGVVKSATLDPLLTARGKLGIRLSAAEKQHLIQFLGTLTDKQFLTNPAFSEPETDAMYRQRIDFPVATIRPEVPVQLQPLMQRLAQLQTAAQDADVLRISDLATQLKIDLEQVDVSMMNEAQRQFYKEQSVSMRLDADHLIRIKEILHQKQHLATLFEKGKLISFAFKLNK</sequence>
<dbReference type="InterPro" id="IPR009056">
    <property type="entry name" value="Cyt_c-like_dom"/>
</dbReference>
<dbReference type="GO" id="GO:0004130">
    <property type="term" value="F:cytochrome-c peroxidase activity"/>
    <property type="evidence" value="ECO:0007669"/>
    <property type="project" value="UniProtKB-EC"/>
</dbReference>
<keyword evidence="4" id="KW-0732">Signal</keyword>
<keyword evidence="2 7" id="KW-0349">Heme</keyword>
<protein>
    <submittedName>
        <fullName evidence="9">Cytochrome c peroxidase</fullName>
        <ecNumber evidence="9">1.11.1.5</ecNumber>
    </submittedName>
</protein>
<dbReference type="RefSeq" id="WP_015056884.1">
    <property type="nucleotide sequence ID" value="NC_019017.1"/>
</dbReference>
<evidence type="ECO:0000313" key="9">
    <source>
        <dbReference type="EMBL" id="CCH57549.1"/>
    </source>
</evidence>
<name>I2GTU8_9BACT</name>
<keyword evidence="3 7" id="KW-0479">Metal-binding</keyword>
<evidence type="ECO:0000256" key="3">
    <source>
        <dbReference type="ARBA" id="ARBA00022723"/>
    </source>
</evidence>
<dbReference type="InterPro" id="IPR036909">
    <property type="entry name" value="Cyt_c-like_dom_sf"/>
</dbReference>
<evidence type="ECO:0000256" key="5">
    <source>
        <dbReference type="ARBA" id="ARBA00023002"/>
    </source>
</evidence>
<comment type="subcellular location">
    <subcellularLocation>
        <location evidence="1">Cell envelope</location>
    </subcellularLocation>
</comment>
<keyword evidence="9" id="KW-0614">Plasmid</keyword>
<dbReference type="GO" id="GO:0046872">
    <property type="term" value="F:metal ion binding"/>
    <property type="evidence" value="ECO:0007669"/>
    <property type="project" value="UniProtKB-KW"/>
</dbReference>
<evidence type="ECO:0000256" key="6">
    <source>
        <dbReference type="ARBA" id="ARBA00023004"/>
    </source>
</evidence>
<dbReference type="Proteomes" id="UP000009309">
    <property type="component" value="Plasmid pFLIM01"/>
</dbReference>
<dbReference type="EMBL" id="HE805916">
    <property type="protein sequence ID" value="CCH57549.1"/>
    <property type="molecule type" value="Genomic_DNA"/>
</dbReference>
<keyword evidence="5 9" id="KW-0560">Oxidoreductase</keyword>
<keyword evidence="6 7" id="KW-0408">Iron</keyword>
<evidence type="ECO:0000256" key="1">
    <source>
        <dbReference type="ARBA" id="ARBA00004196"/>
    </source>
</evidence>
<dbReference type="InterPro" id="IPR051395">
    <property type="entry name" value="Cytochrome_c_Peroxidase/MauG"/>
</dbReference>
<dbReference type="GO" id="GO:0030313">
    <property type="term" value="C:cell envelope"/>
    <property type="evidence" value="ECO:0007669"/>
    <property type="project" value="UniProtKB-SubCell"/>
</dbReference>
<dbReference type="Gene3D" id="1.10.760.10">
    <property type="entry name" value="Cytochrome c-like domain"/>
    <property type="match status" value="2"/>
</dbReference>
<dbReference type="InterPro" id="IPR004852">
    <property type="entry name" value="Di-haem_cyt_c_peroxidsae"/>
</dbReference>
<keyword evidence="10" id="KW-1185">Reference proteome</keyword>
<evidence type="ECO:0000259" key="8">
    <source>
        <dbReference type="PROSITE" id="PS51007"/>
    </source>
</evidence>
<dbReference type="GO" id="GO:0020037">
    <property type="term" value="F:heme binding"/>
    <property type="evidence" value="ECO:0007669"/>
    <property type="project" value="InterPro"/>
</dbReference>
<organism evidence="9 10">
    <name type="scientific">Fibrisoma limi BUZ 3</name>
    <dbReference type="NCBI Taxonomy" id="1185876"/>
    <lineage>
        <taxon>Bacteria</taxon>
        <taxon>Pseudomonadati</taxon>
        <taxon>Bacteroidota</taxon>
        <taxon>Cytophagia</taxon>
        <taxon>Cytophagales</taxon>
        <taxon>Spirosomataceae</taxon>
        <taxon>Fibrisoma</taxon>
    </lineage>
</organism>
<feature type="domain" description="Cytochrome c" evidence="8">
    <location>
        <begin position="206"/>
        <end position="331"/>
    </location>
</feature>
<dbReference type="PROSITE" id="PS51007">
    <property type="entry name" value="CYTC"/>
    <property type="match status" value="1"/>
</dbReference>
<evidence type="ECO:0000256" key="4">
    <source>
        <dbReference type="ARBA" id="ARBA00022729"/>
    </source>
</evidence>
<dbReference type="PANTHER" id="PTHR30600">
    <property type="entry name" value="CYTOCHROME C PEROXIDASE-RELATED"/>
    <property type="match status" value="1"/>
</dbReference>
<dbReference type="AlphaFoldDB" id="I2GTU8"/>
<gene>
    <name evidence="9" type="primary">yhjA</name>
    <name evidence="9" type="ORF">BN8_p06733</name>
</gene>
<evidence type="ECO:0000256" key="2">
    <source>
        <dbReference type="ARBA" id="ARBA00022617"/>
    </source>
</evidence>
<evidence type="ECO:0000256" key="7">
    <source>
        <dbReference type="PROSITE-ProRule" id="PRU00433"/>
    </source>
</evidence>
<geneLocation type="plasmid" evidence="9 10">
    <name>pFLIM01</name>
</geneLocation>
<dbReference type="GO" id="GO:0009055">
    <property type="term" value="F:electron transfer activity"/>
    <property type="evidence" value="ECO:0007669"/>
    <property type="project" value="InterPro"/>
</dbReference>
<reference evidence="9 10" key="1">
    <citation type="journal article" date="2012" name="J. Bacteriol.">
        <title>Genome Sequence of the Filamentous Bacterium Fibrisoma limi BUZ 3T.</title>
        <authorList>
            <person name="Filippini M."/>
            <person name="Qi W."/>
            <person name="Jaenicke S."/>
            <person name="Goesmann A."/>
            <person name="Smits T.H."/>
            <person name="Bagheri H.C."/>
        </authorList>
    </citation>
    <scope>NUCLEOTIDE SEQUENCE [LARGE SCALE GENOMIC DNA]</scope>
    <source>
        <strain evidence="10">BUZ 3T</strain>
        <plasmid evidence="9 10">pFLIM01</plasmid>
    </source>
</reference>
<evidence type="ECO:0000313" key="10">
    <source>
        <dbReference type="Proteomes" id="UP000009309"/>
    </source>
</evidence>
<dbReference type="Pfam" id="PF03150">
    <property type="entry name" value="CCP_MauG"/>
    <property type="match status" value="1"/>
</dbReference>
<accession>I2GTU8</accession>